<dbReference type="InterPro" id="IPR009003">
    <property type="entry name" value="Peptidase_S1_PA"/>
</dbReference>
<dbReference type="PRINTS" id="PR00861">
    <property type="entry name" value="ALYTICPTASE"/>
</dbReference>
<protein>
    <submittedName>
        <fullName evidence="8">S1 family peptidase</fullName>
    </submittedName>
</protein>
<evidence type="ECO:0000256" key="7">
    <source>
        <dbReference type="SAM" id="SignalP"/>
    </source>
</evidence>
<dbReference type="EMBL" id="BAAANN010000006">
    <property type="protein sequence ID" value="GAA1951631.1"/>
    <property type="molecule type" value="Genomic_DNA"/>
</dbReference>
<keyword evidence="5" id="KW-1015">Disulfide bond</keyword>
<dbReference type="CDD" id="cd21112">
    <property type="entry name" value="alphaLP-like"/>
    <property type="match status" value="1"/>
</dbReference>
<dbReference type="PIRSF" id="PIRSF001134">
    <property type="entry name" value="Streptogrisin"/>
    <property type="match status" value="1"/>
</dbReference>
<evidence type="ECO:0000256" key="5">
    <source>
        <dbReference type="ARBA" id="ARBA00023157"/>
    </source>
</evidence>
<reference evidence="8 9" key="1">
    <citation type="journal article" date="2019" name="Int. J. Syst. Evol. Microbiol.">
        <title>The Global Catalogue of Microorganisms (GCM) 10K type strain sequencing project: providing services to taxonomists for standard genome sequencing and annotation.</title>
        <authorList>
            <consortium name="The Broad Institute Genomics Platform"/>
            <consortium name="The Broad Institute Genome Sequencing Center for Infectious Disease"/>
            <person name="Wu L."/>
            <person name="Ma J."/>
        </authorList>
    </citation>
    <scope>NUCLEOTIDE SEQUENCE [LARGE SCALE GENOMIC DNA]</scope>
    <source>
        <strain evidence="8 9">JCM 14545</strain>
    </source>
</reference>
<dbReference type="InterPro" id="IPR035070">
    <property type="entry name" value="Streptogrisin_prodomain"/>
</dbReference>
<dbReference type="Proteomes" id="UP001501116">
    <property type="component" value="Unassembled WGS sequence"/>
</dbReference>
<evidence type="ECO:0000256" key="2">
    <source>
        <dbReference type="ARBA" id="ARBA00022670"/>
    </source>
</evidence>
<proteinExistence type="inferred from homology"/>
<dbReference type="Gene3D" id="3.30.300.50">
    <property type="match status" value="1"/>
</dbReference>
<keyword evidence="9" id="KW-1185">Reference proteome</keyword>
<feature type="region of interest" description="Disordered" evidence="6">
    <location>
        <begin position="182"/>
        <end position="205"/>
    </location>
</feature>
<organism evidence="8 9">
    <name type="scientific">Amycolatopsis minnesotensis</name>
    <dbReference type="NCBI Taxonomy" id="337894"/>
    <lineage>
        <taxon>Bacteria</taxon>
        <taxon>Bacillati</taxon>
        <taxon>Actinomycetota</taxon>
        <taxon>Actinomycetes</taxon>
        <taxon>Pseudonocardiales</taxon>
        <taxon>Pseudonocardiaceae</taxon>
        <taxon>Amycolatopsis</taxon>
    </lineage>
</organism>
<keyword evidence="7" id="KW-0732">Signal</keyword>
<feature type="chain" id="PRO_5045232634" evidence="7">
    <location>
        <begin position="32"/>
        <end position="402"/>
    </location>
</feature>
<keyword evidence="3" id="KW-0378">Hydrolase</keyword>
<comment type="caution">
    <text evidence="8">The sequence shown here is derived from an EMBL/GenBank/DDBJ whole genome shotgun (WGS) entry which is preliminary data.</text>
</comment>
<dbReference type="InterPro" id="IPR001316">
    <property type="entry name" value="Pept_S1A_streptogrisin"/>
</dbReference>
<evidence type="ECO:0000256" key="1">
    <source>
        <dbReference type="ARBA" id="ARBA00007664"/>
    </source>
</evidence>
<evidence type="ECO:0000313" key="8">
    <source>
        <dbReference type="EMBL" id="GAA1951631.1"/>
    </source>
</evidence>
<feature type="compositionally biased region" description="Polar residues" evidence="6">
    <location>
        <begin position="183"/>
        <end position="199"/>
    </location>
</feature>
<dbReference type="InterPro" id="IPR043504">
    <property type="entry name" value="Peptidase_S1_PA_chymotrypsin"/>
</dbReference>
<evidence type="ECO:0000256" key="3">
    <source>
        <dbReference type="ARBA" id="ARBA00022801"/>
    </source>
</evidence>
<keyword evidence="4" id="KW-0720">Serine protease</keyword>
<comment type="similarity">
    <text evidence="1">Belongs to the peptidase S1 family.</text>
</comment>
<accession>A0ABN2QJF7</accession>
<name>A0ABN2QJF7_9PSEU</name>
<evidence type="ECO:0000313" key="9">
    <source>
        <dbReference type="Proteomes" id="UP001501116"/>
    </source>
</evidence>
<dbReference type="Gene3D" id="2.40.10.10">
    <property type="entry name" value="Trypsin-like serine proteases"/>
    <property type="match status" value="2"/>
</dbReference>
<feature type="signal peptide" evidence="7">
    <location>
        <begin position="1"/>
        <end position="31"/>
    </location>
</feature>
<keyword evidence="2" id="KW-0645">Protease</keyword>
<dbReference type="PROSITE" id="PS00134">
    <property type="entry name" value="TRYPSIN_HIS"/>
    <property type="match status" value="1"/>
</dbReference>
<dbReference type="RefSeq" id="WP_344416074.1">
    <property type="nucleotide sequence ID" value="NZ_BAAANN010000006.1"/>
</dbReference>
<sequence length="402" mass="41087">MNTNPLGRRRVPLAALAAACAFTVFTPPATAAPDRPADASTAEVTGVATSLGISLDAARTRLRQQAGAHRVARALPRAVTERLAGTWFDPASGKLAVAVTDQAAADEARAAGAQPKLVARGRAELHRLVAEVRAAAGGGIPGLNSYGADPVSNTVNVSVNRTKANGDTDRFLSRIRALPGVTVTESASSPRQQSGTIRTGNPWWPGSETNCSVGFSVTDPAGGKAFLTAGHCTNDANQAAYGASGRQNRIGTSNAGGTHSVNAREGDMGLVSVTQPGWNLSAEVNTWGGAAVTVTGSTDAVVGDQVCHSGNTSHWRCGTVTYVNQTVDYGGGLVIEGLTYTDACSLGGDSGGGWLVNSKATGLHDGGPSRCVDNPGKDDQSIFQPVTEALAKWNLTLTTGTA</sequence>
<evidence type="ECO:0000256" key="6">
    <source>
        <dbReference type="SAM" id="MobiDB-lite"/>
    </source>
</evidence>
<dbReference type="SUPFAM" id="SSF50494">
    <property type="entry name" value="Trypsin-like serine proteases"/>
    <property type="match status" value="1"/>
</dbReference>
<evidence type="ECO:0000256" key="4">
    <source>
        <dbReference type="ARBA" id="ARBA00022825"/>
    </source>
</evidence>
<gene>
    <name evidence="8" type="ORF">GCM10009754_20640</name>
</gene>
<dbReference type="InterPro" id="IPR018114">
    <property type="entry name" value="TRYPSIN_HIS"/>
</dbReference>